<reference evidence="1 2" key="1">
    <citation type="journal article" date="2023" name="Arcadia Sci">
        <title>De novo assembly of a long-read Amblyomma americanum tick genome.</title>
        <authorList>
            <person name="Chou S."/>
            <person name="Poskanzer K.E."/>
            <person name="Rollins M."/>
            <person name="Thuy-Boun P.S."/>
        </authorList>
    </citation>
    <scope>NUCLEOTIDE SEQUENCE [LARGE SCALE GENOMIC DNA]</scope>
    <source>
        <strain evidence="1">F_SG_1</strain>
        <tissue evidence="1">Salivary glands</tissue>
    </source>
</reference>
<organism evidence="1 2">
    <name type="scientific">Amblyomma americanum</name>
    <name type="common">Lone star tick</name>
    <dbReference type="NCBI Taxonomy" id="6943"/>
    <lineage>
        <taxon>Eukaryota</taxon>
        <taxon>Metazoa</taxon>
        <taxon>Ecdysozoa</taxon>
        <taxon>Arthropoda</taxon>
        <taxon>Chelicerata</taxon>
        <taxon>Arachnida</taxon>
        <taxon>Acari</taxon>
        <taxon>Parasitiformes</taxon>
        <taxon>Ixodida</taxon>
        <taxon>Ixodoidea</taxon>
        <taxon>Ixodidae</taxon>
        <taxon>Amblyomminae</taxon>
        <taxon>Amblyomma</taxon>
    </lineage>
</organism>
<comment type="caution">
    <text evidence="1">The sequence shown here is derived from an EMBL/GenBank/DDBJ whole genome shotgun (WGS) entry which is preliminary data.</text>
</comment>
<dbReference type="PANTHER" id="PTHR10974:SF1">
    <property type="entry name" value="FI08016P-RELATED"/>
    <property type="match status" value="1"/>
</dbReference>
<evidence type="ECO:0000313" key="1">
    <source>
        <dbReference type="EMBL" id="KAK8768310.1"/>
    </source>
</evidence>
<dbReference type="CDD" id="cd16021">
    <property type="entry name" value="ALP_like"/>
    <property type="match status" value="2"/>
</dbReference>
<dbReference type="Gene3D" id="3.40.720.10">
    <property type="entry name" value="Alkaline Phosphatase, subunit A"/>
    <property type="match status" value="2"/>
</dbReference>
<dbReference type="Pfam" id="PF02995">
    <property type="entry name" value="DUF229"/>
    <property type="match status" value="2"/>
</dbReference>
<dbReference type="GO" id="GO:0005615">
    <property type="term" value="C:extracellular space"/>
    <property type="evidence" value="ECO:0007669"/>
    <property type="project" value="TreeGrafter"/>
</dbReference>
<dbReference type="InterPro" id="IPR004245">
    <property type="entry name" value="DUF229"/>
</dbReference>
<dbReference type="InterPro" id="IPR017850">
    <property type="entry name" value="Alkaline_phosphatase_core_sf"/>
</dbReference>
<feature type="non-terminal residue" evidence="1">
    <location>
        <position position="955"/>
    </location>
</feature>
<sequence>MVTRRWLRRFRIRFLLLTVFGVLSFCGSYFASSRTSAVENWGLSVGGWQRVSPVGDRIRTPGCVIPKFDPFDPSVRPYFLRRSNGSRCRGKPNFLTVKNGFPVVLEEKLKEHDLHPQDLVCFYKEIRRNESLSIPDEGYAFGPEQPLFFNRSLSQEFIYVECGTRQYPGRRFHDQFLLNPIIKEKVEDRCRRAPSRTAHNLSVLFLVLDSVSYLNFERHLPDTAQFLLDNLGAFQLRGYNKVGDNSYPNQMAFIAGLQYSEATRGAPDGFFDNVTANIIWSQYGERGYRTMFLEEAPAYGLFTYFSHGFRHSPADYYLRHFIMATEGSPYRTEDSLRVPCLGPTMPCEELLDYLARFTAVMAERPFFSCAIFIDITHNNLNSAGYADEPFRRLLETLHVSGVLNHTVLVFLSDHGLRFGDLRATHIGKFEDRQPFAFLAFPPWFLKQNPEAAISLHINQNRLTTPFDVHATLVELLDYPDLEQPNTKYGLSLLHEVPDTRTCADASINQQWCTCNIQADAQVSSALASSLANHLVSTINVAAVRLSRKCVAFQLLRILDVTVLQQSAEERAANISHYWVNVLVSPGGGLFEGTVRVHGGAMTVLNETSRMDVYWPVSHCARNHWIERNGFPAILPERLKEHDVVPEDLVCFYKEIYRNESLDFPDEKYMFGPRAPLLFGKLLTKEFLFVECATRQYPEHPFHDQFVLNPIVKESVEERRHGAPIGTPHNLNVLVLGLDSVSYLNFERQLPKTAHFVREKLGAFELYGYNKVGDNSYPNQVPLIAGIKATEADRAAPDGIFDNMTARLIWNMYSERGYRSMFLEECTFYGIFNYLAHGFRRAPADYYPRPVIMAMDDSPKKTQHWRYFRCLGPTMGFEELLDYFARFTEVMAGTPFFAYVFLIEITHDELNSAGYADEPFRRLLDTLYASGVLNQTVLVFLSDHGLRFGDMRATYI</sequence>
<dbReference type="EMBL" id="JARKHS020024183">
    <property type="protein sequence ID" value="KAK8768310.1"/>
    <property type="molecule type" value="Genomic_DNA"/>
</dbReference>
<dbReference type="Proteomes" id="UP001321473">
    <property type="component" value="Unassembled WGS sequence"/>
</dbReference>
<evidence type="ECO:0000313" key="2">
    <source>
        <dbReference type="Proteomes" id="UP001321473"/>
    </source>
</evidence>
<dbReference type="PANTHER" id="PTHR10974">
    <property type="entry name" value="FI08016P-RELATED"/>
    <property type="match status" value="1"/>
</dbReference>
<keyword evidence="2" id="KW-1185">Reference proteome</keyword>
<proteinExistence type="predicted"/>
<accession>A0AAQ4E0S0</accession>
<dbReference type="SUPFAM" id="SSF53649">
    <property type="entry name" value="Alkaline phosphatase-like"/>
    <property type="match status" value="2"/>
</dbReference>
<dbReference type="AlphaFoldDB" id="A0AAQ4E0S0"/>
<dbReference type="FunFam" id="3.40.720.10:FF:000017">
    <property type="entry name" value="Predicted protein"/>
    <property type="match status" value="2"/>
</dbReference>
<name>A0AAQ4E0S0_AMBAM</name>
<gene>
    <name evidence="1" type="ORF">V5799_015224</name>
</gene>
<protein>
    <submittedName>
        <fullName evidence="1">Uncharacterized protein</fullName>
    </submittedName>
</protein>